<feature type="binding site" evidence="3">
    <location>
        <position position="217"/>
    </location>
    <ligand>
        <name>a divalent metal cation</name>
        <dbReference type="ChEBI" id="CHEBI:60240"/>
    </ligand>
</feature>
<dbReference type="GO" id="GO:0016787">
    <property type="term" value="F:hydrolase activity"/>
    <property type="evidence" value="ECO:0007669"/>
    <property type="project" value="UniProtKB-KW"/>
</dbReference>
<dbReference type="InterPro" id="IPR005511">
    <property type="entry name" value="SMP-30"/>
</dbReference>
<evidence type="ECO:0000259" key="4">
    <source>
        <dbReference type="Pfam" id="PF08450"/>
    </source>
</evidence>
<dbReference type="Pfam" id="PF08450">
    <property type="entry name" value="SGL"/>
    <property type="match status" value="1"/>
</dbReference>
<dbReference type="InterPro" id="IPR011042">
    <property type="entry name" value="6-blade_b-propeller_TolB-like"/>
</dbReference>
<evidence type="ECO:0000256" key="1">
    <source>
        <dbReference type="ARBA" id="ARBA00022801"/>
    </source>
</evidence>
<feature type="binding site" evidence="3">
    <location>
        <position position="185"/>
    </location>
    <ligand>
        <name>substrate</name>
    </ligand>
</feature>
<dbReference type="InterPro" id="IPR051262">
    <property type="entry name" value="SMP-30/CGR1_Lactonase"/>
</dbReference>
<dbReference type="PRINTS" id="PR01790">
    <property type="entry name" value="SMP30FAMILY"/>
</dbReference>
<feature type="binding site" evidence="3">
    <location>
        <position position="63"/>
    </location>
    <ligand>
        <name>a divalent metal cation</name>
        <dbReference type="ChEBI" id="CHEBI:60240"/>
    </ligand>
</feature>
<dbReference type="SUPFAM" id="SSF63829">
    <property type="entry name" value="Calcium-dependent phosphotriesterase"/>
    <property type="match status" value="1"/>
</dbReference>
<dbReference type="GO" id="GO:0046872">
    <property type="term" value="F:metal ion binding"/>
    <property type="evidence" value="ECO:0007669"/>
    <property type="project" value="UniProtKB-KW"/>
</dbReference>
<protein>
    <submittedName>
        <fullName evidence="5">Gluconolactonase</fullName>
    </submittedName>
</protein>
<dbReference type="NCBIfam" id="TIGR01409">
    <property type="entry name" value="TAT_signal_seq"/>
    <property type="match status" value="1"/>
</dbReference>
<dbReference type="PROSITE" id="PS51257">
    <property type="entry name" value="PROKAR_LIPOPROTEIN"/>
    <property type="match status" value="1"/>
</dbReference>
<proteinExistence type="predicted"/>
<comment type="cofactor">
    <cofactor evidence="3">
        <name>Zn(2+)</name>
        <dbReference type="ChEBI" id="CHEBI:29105"/>
    </cofactor>
    <text evidence="3">Binds 1 divalent metal cation per subunit.</text>
</comment>
<sequence length="340" mass="36483">MTQSRRTFLGTAAATALLSACGTMSNRVVRTSEHIEVFDPAALDLIDANAPLESLASGYGWSEGPVWDRQRDCLYFTDVPGNIAWRWSEADGATKLLDPSGVARDAATGFREPGANGLAMSKDGSLLICNHGKRAIEKMNLETDHRTILARTYNNKAFNSPNDIVEADDGSLYFTDPPYGLEGLDASPLKEQNFNGVYHLQPDGRVTRLIETLTFPNGIALSPDGSTLYVSQSDPDAPILMRMSPDGSNAAVLFDASPYMSDTAPGLPDGMAVTKTGHIFTTGPGGVFVLSPEGKPLARIKTGKATANCCFGGRDGQTLYMTAHDTLMRIRTKSVGLPWS</sequence>
<name>A0A356W3T9_9PROT</name>
<dbReference type="InterPro" id="IPR019546">
    <property type="entry name" value="TAT_signal_bac_arc"/>
</dbReference>
<feature type="domain" description="SMP-30/Gluconolactonase/LRE-like region" evidence="4">
    <location>
        <begin position="61"/>
        <end position="324"/>
    </location>
</feature>
<keyword evidence="3" id="KW-0862">Zinc</keyword>
<dbReference type="Proteomes" id="UP000263957">
    <property type="component" value="Unassembled WGS sequence"/>
</dbReference>
<gene>
    <name evidence="5" type="ORF">DD728_02065</name>
</gene>
<dbReference type="PANTHER" id="PTHR47572:SF4">
    <property type="entry name" value="LACTONASE DRP35"/>
    <property type="match status" value="1"/>
</dbReference>
<comment type="caution">
    <text evidence="5">The sequence shown here is derived from an EMBL/GenBank/DDBJ whole genome shotgun (WGS) entry which is preliminary data.</text>
</comment>
<evidence type="ECO:0000256" key="2">
    <source>
        <dbReference type="PIRSR" id="PIRSR605511-1"/>
    </source>
</evidence>
<feature type="active site" description="Proton donor/acceptor" evidence="2">
    <location>
        <position position="269"/>
    </location>
</feature>
<dbReference type="EMBL" id="DOGS01000046">
    <property type="protein sequence ID" value="HBQ47665.1"/>
    <property type="molecule type" value="Genomic_DNA"/>
</dbReference>
<keyword evidence="3" id="KW-0479">Metal-binding</keyword>
<evidence type="ECO:0000313" key="6">
    <source>
        <dbReference type="Proteomes" id="UP000263957"/>
    </source>
</evidence>
<dbReference type="InterPro" id="IPR006311">
    <property type="entry name" value="TAT_signal"/>
</dbReference>
<feature type="binding site" evidence="3">
    <location>
        <position position="269"/>
    </location>
    <ligand>
        <name>a divalent metal cation</name>
        <dbReference type="ChEBI" id="CHEBI:60240"/>
    </ligand>
</feature>
<dbReference type="AlphaFoldDB" id="A0A356W3T9"/>
<keyword evidence="1" id="KW-0378">Hydrolase</keyword>
<feature type="binding site" evidence="3">
    <location>
        <position position="162"/>
    </location>
    <ligand>
        <name>substrate</name>
    </ligand>
</feature>
<organism evidence="5 6">
    <name type="scientific">Hyphomonas atlantica</name>
    <dbReference type="NCBI Taxonomy" id="1280948"/>
    <lineage>
        <taxon>Bacteria</taxon>
        <taxon>Pseudomonadati</taxon>
        <taxon>Pseudomonadota</taxon>
        <taxon>Alphaproteobacteria</taxon>
        <taxon>Hyphomonadales</taxon>
        <taxon>Hyphomonadaceae</taxon>
        <taxon>Hyphomonas</taxon>
    </lineage>
</organism>
<evidence type="ECO:0000313" key="5">
    <source>
        <dbReference type="EMBL" id="HBQ47665.1"/>
    </source>
</evidence>
<dbReference type="PANTHER" id="PTHR47572">
    <property type="entry name" value="LIPOPROTEIN-RELATED"/>
    <property type="match status" value="1"/>
</dbReference>
<reference evidence="5 6" key="1">
    <citation type="journal article" date="2018" name="Nat. Biotechnol.">
        <title>A standardized bacterial taxonomy based on genome phylogeny substantially revises the tree of life.</title>
        <authorList>
            <person name="Parks D.H."/>
            <person name="Chuvochina M."/>
            <person name="Waite D.W."/>
            <person name="Rinke C."/>
            <person name="Skarshewski A."/>
            <person name="Chaumeil P.A."/>
            <person name="Hugenholtz P."/>
        </authorList>
    </citation>
    <scope>NUCLEOTIDE SEQUENCE [LARGE SCALE GENOMIC DNA]</scope>
    <source>
        <strain evidence="5">UBA10378</strain>
    </source>
</reference>
<dbReference type="InterPro" id="IPR013658">
    <property type="entry name" value="SGL"/>
</dbReference>
<dbReference type="Gene3D" id="2.120.10.30">
    <property type="entry name" value="TolB, C-terminal domain"/>
    <property type="match status" value="1"/>
</dbReference>
<dbReference type="PROSITE" id="PS51318">
    <property type="entry name" value="TAT"/>
    <property type="match status" value="1"/>
</dbReference>
<evidence type="ECO:0000256" key="3">
    <source>
        <dbReference type="PIRSR" id="PIRSR605511-2"/>
    </source>
</evidence>
<accession>A0A356W3T9</accession>